<comment type="caution">
    <text evidence="2">The sequence shown here is derived from an EMBL/GenBank/DDBJ whole genome shotgun (WGS) entry which is preliminary data.</text>
</comment>
<name>A0AAE1KLZ1_PETCI</name>
<feature type="region of interest" description="Disordered" evidence="1">
    <location>
        <begin position="31"/>
        <end position="65"/>
    </location>
</feature>
<gene>
    <name evidence="2" type="ORF">Pcinc_019957</name>
</gene>
<protein>
    <submittedName>
        <fullName evidence="2">Uncharacterized protein</fullName>
    </submittedName>
</protein>
<reference evidence="2" key="1">
    <citation type="submission" date="2023-10" db="EMBL/GenBank/DDBJ databases">
        <title>Genome assemblies of two species of porcelain crab, Petrolisthes cinctipes and Petrolisthes manimaculis (Anomura: Porcellanidae).</title>
        <authorList>
            <person name="Angst P."/>
        </authorList>
    </citation>
    <scope>NUCLEOTIDE SEQUENCE</scope>
    <source>
        <strain evidence="2">PB745_01</strain>
        <tissue evidence="2">Gill</tissue>
    </source>
</reference>
<feature type="compositionally biased region" description="Low complexity" evidence="1">
    <location>
        <begin position="56"/>
        <end position="65"/>
    </location>
</feature>
<evidence type="ECO:0000256" key="1">
    <source>
        <dbReference type="SAM" id="MobiDB-lite"/>
    </source>
</evidence>
<dbReference type="EMBL" id="JAWQEG010002006">
    <property type="protein sequence ID" value="KAK3875140.1"/>
    <property type="molecule type" value="Genomic_DNA"/>
</dbReference>
<evidence type="ECO:0000313" key="2">
    <source>
        <dbReference type="EMBL" id="KAK3875140.1"/>
    </source>
</evidence>
<proteinExistence type="predicted"/>
<dbReference type="AlphaFoldDB" id="A0AAE1KLZ1"/>
<organism evidence="2 3">
    <name type="scientific">Petrolisthes cinctipes</name>
    <name type="common">Flat porcelain crab</name>
    <dbReference type="NCBI Taxonomy" id="88211"/>
    <lineage>
        <taxon>Eukaryota</taxon>
        <taxon>Metazoa</taxon>
        <taxon>Ecdysozoa</taxon>
        <taxon>Arthropoda</taxon>
        <taxon>Crustacea</taxon>
        <taxon>Multicrustacea</taxon>
        <taxon>Malacostraca</taxon>
        <taxon>Eumalacostraca</taxon>
        <taxon>Eucarida</taxon>
        <taxon>Decapoda</taxon>
        <taxon>Pleocyemata</taxon>
        <taxon>Anomura</taxon>
        <taxon>Galatheoidea</taxon>
        <taxon>Porcellanidae</taxon>
        <taxon>Petrolisthes</taxon>
    </lineage>
</organism>
<dbReference type="Proteomes" id="UP001286313">
    <property type="component" value="Unassembled WGS sequence"/>
</dbReference>
<evidence type="ECO:0000313" key="3">
    <source>
        <dbReference type="Proteomes" id="UP001286313"/>
    </source>
</evidence>
<keyword evidence="3" id="KW-1185">Reference proteome</keyword>
<accession>A0AAE1KLZ1</accession>
<sequence>MNQLSPPAATDESTLTNQTILARHLTTLTTPDHSHHACTTPAPLSPRLHHSHHACTTHTTPAPLTPRLHHSHHACTTLTTPAPLSPRLHHSHHACTTLTTPAPRLHQPYP</sequence>